<gene>
    <name evidence="16" type="ORF">RZN05_03460</name>
</gene>
<keyword evidence="13" id="KW-0732">Signal</keyword>
<keyword evidence="16" id="KW-0675">Receptor</keyword>
<evidence type="ECO:0000313" key="16">
    <source>
        <dbReference type="EMBL" id="MDV3456026.1"/>
    </source>
</evidence>
<evidence type="ECO:0000256" key="5">
    <source>
        <dbReference type="ARBA" id="ARBA00022692"/>
    </source>
</evidence>
<keyword evidence="17" id="KW-1185">Reference proteome</keyword>
<evidence type="ECO:0000256" key="1">
    <source>
        <dbReference type="ARBA" id="ARBA00004571"/>
    </source>
</evidence>
<keyword evidence="8 12" id="KW-0798">TonB box</keyword>
<evidence type="ECO:0000259" key="14">
    <source>
        <dbReference type="Pfam" id="PF00593"/>
    </source>
</evidence>
<dbReference type="Gene3D" id="2.40.170.20">
    <property type="entry name" value="TonB-dependent receptor, beta-barrel domain"/>
    <property type="match status" value="1"/>
</dbReference>
<dbReference type="InterPro" id="IPR012910">
    <property type="entry name" value="Plug_dom"/>
</dbReference>
<dbReference type="InterPro" id="IPR039426">
    <property type="entry name" value="TonB-dep_rcpt-like"/>
</dbReference>
<keyword evidence="4" id="KW-0410">Iron transport</keyword>
<dbReference type="EMBL" id="JAWJEJ010000001">
    <property type="protein sequence ID" value="MDV3456026.1"/>
    <property type="molecule type" value="Genomic_DNA"/>
</dbReference>
<dbReference type="Proteomes" id="UP001273531">
    <property type="component" value="Unassembled WGS sequence"/>
</dbReference>
<name>A0ABU3Y434_9SPHN</name>
<evidence type="ECO:0000256" key="2">
    <source>
        <dbReference type="ARBA" id="ARBA00022448"/>
    </source>
</evidence>
<sequence>MNPSVRRSRSAFAIAATAFVVPAAHAQEAAPEVPGDIVVTAQRREQKLQEVPAAVTALVAAEIDDADIRSLDRIGAYVPNLYLARNFGTTSGALVFLRGVGEGDSIFTNDPPVGVYVDDVILPRATGALLDLIDVERLEVLRGPQGTLYGRNTSGGALKVVTRRPSFDRVGGVADLTLGTYRRVDARATLNLPLASDLAVRVSGISRNQRGWGRNLTDNAVVNGQSLHGGRIALLWEPSATLSIFATADKSIERSTPRFPQQFLADPAAPGRFTNDFATPGGDIDHFRSADTDPLNKTDTGGAMLRADLALGGATLSSITGYRSLRSRIGFDQTANAPGVGSNVILLQDQKQHSISQELQLAGSAFSGRVDLLAGLFYFNEHNAQLTAVSFASPAGTSGRFVTDDFFVAPSRGASPTGNWSPYRPMLDTDSVSAFASATARIGAHASVTAGLRYTDERKRYDVRFLTTPDTVLVLPDGRRAERLLSKRWNDLSPRLAADYRLEGQGWQALVYASAAKGFRSGSFDGRARNIDFVLNRQGAIAPESVWSYEGGIKSDWWGRRLTINLAYFVNDYTDIAFSAARANSSPPEIFRQNVGDARIQGLEAEWSLRPLSGIEVGGWVATLDDRFTRLKSSPGCTAFVRDERNLDLRFTPAFRYQLRGRLEQRMGQGRLHLGGDVSGASSYNIALCNEPQHRVTDATMANAQIGYDLDDWSFTLSATNLTDNRFNTGSVGTIGYPMEPRQVQFAVRRRF</sequence>
<dbReference type="PANTHER" id="PTHR32552:SF81">
    <property type="entry name" value="TONB-DEPENDENT OUTER MEMBRANE RECEPTOR"/>
    <property type="match status" value="1"/>
</dbReference>
<dbReference type="InterPro" id="IPR036942">
    <property type="entry name" value="Beta-barrel_TonB_sf"/>
</dbReference>
<evidence type="ECO:0000256" key="4">
    <source>
        <dbReference type="ARBA" id="ARBA00022496"/>
    </source>
</evidence>
<keyword evidence="2 11" id="KW-0813">Transport</keyword>
<evidence type="ECO:0000259" key="15">
    <source>
        <dbReference type="Pfam" id="PF07715"/>
    </source>
</evidence>
<organism evidence="16 17">
    <name type="scientific">Sphingomonas agrestis</name>
    <dbReference type="NCBI Taxonomy" id="3080540"/>
    <lineage>
        <taxon>Bacteria</taxon>
        <taxon>Pseudomonadati</taxon>
        <taxon>Pseudomonadota</taxon>
        <taxon>Alphaproteobacteria</taxon>
        <taxon>Sphingomonadales</taxon>
        <taxon>Sphingomonadaceae</taxon>
        <taxon>Sphingomonas</taxon>
    </lineage>
</organism>
<evidence type="ECO:0000313" key="17">
    <source>
        <dbReference type="Proteomes" id="UP001273531"/>
    </source>
</evidence>
<feature type="domain" description="TonB-dependent receptor plug" evidence="15">
    <location>
        <begin position="48"/>
        <end position="157"/>
    </location>
</feature>
<evidence type="ECO:0000256" key="13">
    <source>
        <dbReference type="SAM" id="SignalP"/>
    </source>
</evidence>
<evidence type="ECO:0000256" key="10">
    <source>
        <dbReference type="ARBA" id="ARBA00023237"/>
    </source>
</evidence>
<dbReference type="SUPFAM" id="SSF56935">
    <property type="entry name" value="Porins"/>
    <property type="match status" value="1"/>
</dbReference>
<keyword evidence="7" id="KW-0406">Ion transport</keyword>
<keyword evidence="6" id="KW-0408">Iron</keyword>
<reference evidence="16 17" key="1">
    <citation type="submission" date="2023-10" db="EMBL/GenBank/DDBJ databases">
        <title>Sphingomonas sp. HF-S4 16S ribosomal RNA gene Genome sequencing and assembly.</title>
        <authorList>
            <person name="Lee H."/>
        </authorList>
    </citation>
    <scope>NUCLEOTIDE SEQUENCE [LARGE SCALE GENOMIC DNA]</scope>
    <source>
        <strain evidence="16 17">HF-S4</strain>
    </source>
</reference>
<dbReference type="PROSITE" id="PS52016">
    <property type="entry name" value="TONB_DEPENDENT_REC_3"/>
    <property type="match status" value="1"/>
</dbReference>
<dbReference type="RefSeq" id="WP_317225227.1">
    <property type="nucleotide sequence ID" value="NZ_JAWJEJ010000001.1"/>
</dbReference>
<accession>A0ABU3Y434</accession>
<keyword evidence="3 11" id="KW-1134">Transmembrane beta strand</keyword>
<keyword evidence="10 11" id="KW-0998">Cell outer membrane</keyword>
<protein>
    <submittedName>
        <fullName evidence="16">TonB-dependent receptor</fullName>
    </submittedName>
</protein>
<dbReference type="Pfam" id="PF07715">
    <property type="entry name" value="Plug"/>
    <property type="match status" value="1"/>
</dbReference>
<feature type="domain" description="TonB-dependent receptor-like beta-barrel" evidence="14">
    <location>
        <begin position="272"/>
        <end position="722"/>
    </location>
</feature>
<feature type="signal peptide" evidence="13">
    <location>
        <begin position="1"/>
        <end position="26"/>
    </location>
</feature>
<evidence type="ECO:0000256" key="3">
    <source>
        <dbReference type="ARBA" id="ARBA00022452"/>
    </source>
</evidence>
<evidence type="ECO:0000256" key="8">
    <source>
        <dbReference type="ARBA" id="ARBA00023077"/>
    </source>
</evidence>
<comment type="subcellular location">
    <subcellularLocation>
        <location evidence="1 11">Cell outer membrane</location>
        <topology evidence="1 11">Multi-pass membrane protein</topology>
    </subcellularLocation>
</comment>
<proteinExistence type="inferred from homology"/>
<evidence type="ECO:0000256" key="11">
    <source>
        <dbReference type="PROSITE-ProRule" id="PRU01360"/>
    </source>
</evidence>
<keyword evidence="9 11" id="KW-0472">Membrane</keyword>
<dbReference type="InterPro" id="IPR000531">
    <property type="entry name" value="Beta-barrel_TonB"/>
</dbReference>
<comment type="caution">
    <text evidence="16">The sequence shown here is derived from an EMBL/GenBank/DDBJ whole genome shotgun (WGS) entry which is preliminary data.</text>
</comment>
<evidence type="ECO:0000256" key="12">
    <source>
        <dbReference type="RuleBase" id="RU003357"/>
    </source>
</evidence>
<dbReference type="PANTHER" id="PTHR32552">
    <property type="entry name" value="FERRICHROME IRON RECEPTOR-RELATED"/>
    <property type="match status" value="1"/>
</dbReference>
<evidence type="ECO:0000256" key="6">
    <source>
        <dbReference type="ARBA" id="ARBA00023004"/>
    </source>
</evidence>
<dbReference type="Pfam" id="PF00593">
    <property type="entry name" value="TonB_dep_Rec_b-barrel"/>
    <property type="match status" value="1"/>
</dbReference>
<comment type="similarity">
    <text evidence="11 12">Belongs to the TonB-dependent receptor family.</text>
</comment>
<evidence type="ECO:0000256" key="9">
    <source>
        <dbReference type="ARBA" id="ARBA00023136"/>
    </source>
</evidence>
<feature type="chain" id="PRO_5045567907" evidence="13">
    <location>
        <begin position="27"/>
        <end position="752"/>
    </location>
</feature>
<evidence type="ECO:0000256" key="7">
    <source>
        <dbReference type="ARBA" id="ARBA00023065"/>
    </source>
</evidence>
<keyword evidence="5 11" id="KW-0812">Transmembrane</keyword>